<sequence>MFQQTLQIIDFVKQSTKQFDDSHNHEHALAVFQNAMDIVEHEDDFPEIDIDLIIQSSLLHDVRDHKYPNSISLEDLQQFLNSITRSNSVADKVLKIIDNVSFSKEDKKRKGLKPLTIFEPHFQKHLDIVRDADRLEAIGQIGIERCLQYAEAKGLNVKQDLVKHFNEKLSRVYTEGFIVTKRGRELATPKHQYMVDFISQYN</sequence>
<dbReference type="OrthoDB" id="16547at2759"/>
<evidence type="ECO:0008006" key="3">
    <source>
        <dbReference type="Google" id="ProtNLM"/>
    </source>
</evidence>
<reference evidence="1" key="1">
    <citation type="submission" date="2019-06" db="EMBL/GenBank/DDBJ databases">
        <authorList>
            <person name="Zheng W."/>
        </authorList>
    </citation>
    <scope>NUCLEOTIDE SEQUENCE</scope>
    <source>
        <strain evidence="1">QDHG01</strain>
    </source>
</reference>
<evidence type="ECO:0000313" key="2">
    <source>
        <dbReference type="Proteomes" id="UP000785679"/>
    </source>
</evidence>
<protein>
    <recommendedName>
        <fullName evidence="3">HD domain-containing protein</fullName>
    </recommendedName>
</protein>
<name>A0A8J8NU80_HALGN</name>
<dbReference type="PANTHER" id="PTHR33594:SF1">
    <property type="entry name" value="HD_PDEASE DOMAIN-CONTAINING PROTEIN"/>
    <property type="match status" value="1"/>
</dbReference>
<dbReference type="EMBL" id="RRYP01005808">
    <property type="protein sequence ID" value="TNV81717.1"/>
    <property type="molecule type" value="Genomic_DNA"/>
</dbReference>
<keyword evidence="2" id="KW-1185">Reference proteome</keyword>
<dbReference type="AlphaFoldDB" id="A0A8J8NU80"/>
<dbReference type="Gene3D" id="1.20.58.1910">
    <property type="match status" value="1"/>
</dbReference>
<gene>
    <name evidence="1" type="ORF">FGO68_gene9396</name>
</gene>
<dbReference type="Gene3D" id="1.10.472.50">
    <property type="entry name" value="HD-domain/PDEase-like"/>
    <property type="match status" value="1"/>
</dbReference>
<dbReference type="Proteomes" id="UP000785679">
    <property type="component" value="Unassembled WGS sequence"/>
</dbReference>
<organism evidence="1 2">
    <name type="scientific">Halteria grandinella</name>
    <dbReference type="NCBI Taxonomy" id="5974"/>
    <lineage>
        <taxon>Eukaryota</taxon>
        <taxon>Sar</taxon>
        <taxon>Alveolata</taxon>
        <taxon>Ciliophora</taxon>
        <taxon>Intramacronucleata</taxon>
        <taxon>Spirotrichea</taxon>
        <taxon>Stichotrichia</taxon>
        <taxon>Sporadotrichida</taxon>
        <taxon>Halteriidae</taxon>
        <taxon>Halteria</taxon>
    </lineage>
</organism>
<accession>A0A8J8NU80</accession>
<evidence type="ECO:0000313" key="1">
    <source>
        <dbReference type="EMBL" id="TNV81717.1"/>
    </source>
</evidence>
<proteinExistence type="predicted"/>
<dbReference type="PANTHER" id="PTHR33594">
    <property type="entry name" value="SUPERFAMILY HYDROLASE, PUTATIVE (AFU_ORTHOLOGUE AFUA_1G03035)-RELATED"/>
    <property type="match status" value="1"/>
</dbReference>
<comment type="caution">
    <text evidence="1">The sequence shown here is derived from an EMBL/GenBank/DDBJ whole genome shotgun (WGS) entry which is preliminary data.</text>
</comment>
<dbReference type="SUPFAM" id="SSF109604">
    <property type="entry name" value="HD-domain/PDEase-like"/>
    <property type="match status" value="1"/>
</dbReference>